<dbReference type="InterPro" id="IPR020810">
    <property type="entry name" value="Enolase_C"/>
</dbReference>
<evidence type="ECO:0000313" key="16">
    <source>
        <dbReference type="EMBL" id="KFI30290.1"/>
    </source>
</evidence>
<dbReference type="GO" id="GO:0000287">
    <property type="term" value="F:magnesium ion binding"/>
    <property type="evidence" value="ECO:0007669"/>
    <property type="project" value="UniProtKB-UniRule"/>
</dbReference>
<dbReference type="InterPro" id="IPR036849">
    <property type="entry name" value="Enolase-like_C_sf"/>
</dbReference>
<evidence type="ECO:0000256" key="11">
    <source>
        <dbReference type="ARBA" id="ARBA00045763"/>
    </source>
</evidence>
<dbReference type="RefSeq" id="WP_035708622.1">
    <property type="nucleotide sequence ID" value="NZ_CAMIFG010000020.1"/>
</dbReference>
<feature type="binding site" evidence="12 15">
    <location>
        <position position="242"/>
    </location>
    <ligand>
        <name>Mg(2+)</name>
        <dbReference type="ChEBI" id="CHEBI:18420"/>
    </ligand>
</feature>
<evidence type="ECO:0000256" key="13">
    <source>
        <dbReference type="PIRSR" id="PIRSR001400-1"/>
    </source>
</evidence>
<evidence type="ECO:0000256" key="5">
    <source>
        <dbReference type="ARBA" id="ARBA00022490"/>
    </source>
</evidence>
<evidence type="ECO:0000256" key="15">
    <source>
        <dbReference type="PIRSR" id="PIRSR001400-3"/>
    </source>
</evidence>
<comment type="function">
    <text evidence="11 12">Catalyzes the reversible conversion of 2-phosphoglycerate (2-PG) into phosphoenolpyruvate (PEP). It is essential for the degradation of carbohydrates via glycolysis.</text>
</comment>
<dbReference type="SUPFAM" id="SSF51604">
    <property type="entry name" value="Enolase C-terminal domain-like"/>
    <property type="match status" value="1"/>
</dbReference>
<protein>
    <recommendedName>
        <fullName evidence="4 12">Enolase</fullName>
        <ecNumber evidence="3 12">4.2.1.11</ecNumber>
    </recommendedName>
    <alternativeName>
        <fullName evidence="12">2-phospho-D-glycerate hydro-lyase</fullName>
    </alternativeName>
    <alternativeName>
        <fullName evidence="12">2-phosphoglycerate dehydratase</fullName>
    </alternativeName>
</protein>
<keyword evidence="6 12" id="KW-0964">Secreted</keyword>
<dbReference type="SFLD" id="SFLDG00178">
    <property type="entry name" value="enolase"/>
    <property type="match status" value="1"/>
</dbReference>
<comment type="cofactor">
    <cofactor evidence="15">
        <name>Mg(2+)</name>
        <dbReference type="ChEBI" id="CHEBI:18420"/>
    </cofactor>
    <text evidence="15">Mg(2+) is required for catalysis and for stabilizing the dimer.</text>
</comment>
<evidence type="ECO:0000256" key="14">
    <source>
        <dbReference type="PIRSR" id="PIRSR001400-2"/>
    </source>
</evidence>
<dbReference type="Gene3D" id="3.30.390.10">
    <property type="entry name" value="Enolase-like, N-terminal domain"/>
    <property type="match status" value="1"/>
</dbReference>
<comment type="pathway">
    <text evidence="1 12">Carbohydrate degradation; glycolysis; pyruvate from D-glyceraldehyde 3-phosphate: step 4/5.</text>
</comment>
<keyword evidence="5 12" id="KW-0963">Cytoplasm</keyword>
<feature type="binding site" evidence="12">
    <location>
        <position position="337"/>
    </location>
    <ligand>
        <name>(2R)-2-phosphoglycerate</name>
        <dbReference type="ChEBI" id="CHEBI:58289"/>
    </ligand>
</feature>
<evidence type="ECO:0000256" key="3">
    <source>
        <dbReference type="ARBA" id="ARBA00012058"/>
    </source>
</evidence>
<dbReference type="PANTHER" id="PTHR11902">
    <property type="entry name" value="ENOLASE"/>
    <property type="match status" value="1"/>
</dbReference>
<proteinExistence type="inferred from homology"/>
<dbReference type="AlphaFoldDB" id="A0A086Y7P0"/>
<evidence type="ECO:0000256" key="7">
    <source>
        <dbReference type="ARBA" id="ARBA00022723"/>
    </source>
</evidence>
<feature type="binding site" evidence="12">
    <location>
        <position position="388"/>
    </location>
    <ligand>
        <name>(2R)-2-phosphoglycerate</name>
        <dbReference type="ChEBI" id="CHEBI:58289"/>
    </ligand>
</feature>
<evidence type="ECO:0000256" key="6">
    <source>
        <dbReference type="ARBA" id="ARBA00022525"/>
    </source>
</evidence>
<evidence type="ECO:0000313" key="17">
    <source>
        <dbReference type="Proteomes" id="UP000028826"/>
    </source>
</evidence>
<keyword evidence="17" id="KW-1185">Reference proteome</keyword>
<evidence type="ECO:0000256" key="4">
    <source>
        <dbReference type="ARBA" id="ARBA00017068"/>
    </source>
</evidence>
<evidence type="ECO:0000256" key="10">
    <source>
        <dbReference type="ARBA" id="ARBA00023239"/>
    </source>
</evidence>
<evidence type="ECO:0000256" key="1">
    <source>
        <dbReference type="ARBA" id="ARBA00005031"/>
    </source>
</evidence>
<feature type="binding site" evidence="14">
    <location>
        <position position="312"/>
    </location>
    <ligand>
        <name>substrate</name>
    </ligand>
</feature>
<dbReference type="InterPro" id="IPR029017">
    <property type="entry name" value="Enolase-like_N"/>
</dbReference>
<dbReference type="SUPFAM" id="SSF54826">
    <property type="entry name" value="Enolase N-terminal domain-like"/>
    <property type="match status" value="1"/>
</dbReference>
<evidence type="ECO:0000256" key="8">
    <source>
        <dbReference type="ARBA" id="ARBA00022842"/>
    </source>
</evidence>
<dbReference type="eggNOG" id="COG0148">
    <property type="taxonomic scope" value="Bacteria"/>
</dbReference>
<dbReference type="OrthoDB" id="9804716at2"/>
<comment type="caution">
    <text evidence="16">The sequence shown here is derived from an EMBL/GenBank/DDBJ whole genome shotgun (WGS) entry which is preliminary data.</text>
</comment>
<feature type="binding site" evidence="12">
    <location>
        <position position="367"/>
    </location>
    <ligand>
        <name>(2R)-2-phosphoglycerate</name>
        <dbReference type="ChEBI" id="CHEBI:58289"/>
    </ligand>
</feature>
<feature type="binding site" evidence="14">
    <location>
        <position position="164"/>
    </location>
    <ligand>
        <name>substrate</name>
    </ligand>
</feature>
<dbReference type="PRINTS" id="PR00148">
    <property type="entry name" value="ENOLASE"/>
</dbReference>
<comment type="subcellular location">
    <subcellularLocation>
        <location evidence="12">Cytoplasm</location>
    </subcellularLocation>
    <subcellularLocation>
        <location evidence="12">Secreted</location>
    </subcellularLocation>
    <subcellularLocation>
        <location evidence="12">Cell surface</location>
    </subcellularLocation>
    <text evidence="12">Fractions of enolase are present in both the cytoplasm and on the cell surface.</text>
</comment>
<dbReference type="CDD" id="cd03313">
    <property type="entry name" value="enolase"/>
    <property type="match status" value="1"/>
</dbReference>
<dbReference type="GO" id="GO:0005576">
    <property type="term" value="C:extracellular region"/>
    <property type="evidence" value="ECO:0007669"/>
    <property type="project" value="UniProtKB-SubCell"/>
</dbReference>
<dbReference type="GO" id="GO:0009986">
    <property type="term" value="C:cell surface"/>
    <property type="evidence" value="ECO:0007669"/>
    <property type="project" value="UniProtKB-SubCell"/>
</dbReference>
<dbReference type="PROSITE" id="PS00164">
    <property type="entry name" value="ENOLASE"/>
    <property type="match status" value="1"/>
</dbReference>
<dbReference type="GO" id="GO:0006096">
    <property type="term" value="P:glycolytic process"/>
    <property type="evidence" value="ECO:0007669"/>
    <property type="project" value="UniProtKB-UniRule"/>
</dbReference>
<name>A0A086Y7P0_9RHOB</name>
<dbReference type="Pfam" id="PF03952">
    <property type="entry name" value="Enolase_N"/>
    <property type="match status" value="1"/>
</dbReference>
<dbReference type="SFLD" id="SFLDF00002">
    <property type="entry name" value="enolase"/>
    <property type="match status" value="1"/>
</dbReference>
<keyword evidence="7 12" id="KW-0479">Metal-binding</keyword>
<dbReference type="FunFam" id="3.30.390.10:FF:000001">
    <property type="entry name" value="Enolase"/>
    <property type="match status" value="1"/>
</dbReference>
<dbReference type="GO" id="GO:0000015">
    <property type="term" value="C:phosphopyruvate hydratase complex"/>
    <property type="evidence" value="ECO:0007669"/>
    <property type="project" value="InterPro"/>
</dbReference>
<keyword evidence="9 12" id="KW-0324">Glycolysis</keyword>
<dbReference type="Pfam" id="PF00113">
    <property type="entry name" value="Enolase_C"/>
    <property type="match status" value="1"/>
</dbReference>
<keyword evidence="10 12" id="KW-0456">Lyase</keyword>
<organism evidence="16 17">
    <name type="scientific">Haematobacter massiliensis</name>
    <dbReference type="NCBI Taxonomy" id="195105"/>
    <lineage>
        <taxon>Bacteria</taxon>
        <taxon>Pseudomonadati</taxon>
        <taxon>Pseudomonadota</taxon>
        <taxon>Alphaproteobacteria</taxon>
        <taxon>Rhodobacterales</taxon>
        <taxon>Paracoccaceae</taxon>
        <taxon>Haematobacter</taxon>
    </lineage>
</organism>
<accession>A0A086Y7P0</accession>
<feature type="binding site" evidence="14">
    <location>
        <position position="285"/>
    </location>
    <ligand>
        <name>substrate</name>
    </ligand>
</feature>
<feature type="binding site" evidence="12 15">
    <location>
        <position position="285"/>
    </location>
    <ligand>
        <name>Mg(2+)</name>
        <dbReference type="ChEBI" id="CHEBI:18420"/>
    </ligand>
</feature>
<feature type="binding site" evidence="12">
    <location>
        <position position="366"/>
    </location>
    <ligand>
        <name>(2R)-2-phosphoglycerate</name>
        <dbReference type="ChEBI" id="CHEBI:58289"/>
    </ligand>
</feature>
<reference evidence="16 17" key="1">
    <citation type="submission" date="2014-03" db="EMBL/GenBank/DDBJ databases">
        <title>Genome of Haematobacter massiliensis CCUG 47968.</title>
        <authorList>
            <person name="Wang D."/>
            <person name="Wang G."/>
        </authorList>
    </citation>
    <scope>NUCLEOTIDE SEQUENCE [LARGE SCALE GENOMIC DNA]</scope>
    <source>
        <strain evidence="16 17">CCUG 47968</strain>
    </source>
</reference>
<evidence type="ECO:0000256" key="9">
    <source>
        <dbReference type="ARBA" id="ARBA00023152"/>
    </source>
</evidence>
<dbReference type="HAMAP" id="MF_00318">
    <property type="entry name" value="Enolase"/>
    <property type="match status" value="1"/>
</dbReference>
<feature type="active site" description="Proton acceptor" evidence="12 13">
    <location>
        <position position="337"/>
    </location>
</feature>
<feature type="binding site" evidence="14">
    <location>
        <position position="155"/>
    </location>
    <ligand>
        <name>substrate</name>
    </ligand>
</feature>
<sequence length="424" mass="44876">MSTIIDIIGREIIDSRGNPTVEVDVILEDGTLGRAAVPSGASTGAHEAVEKRDGDKGRYLGKGVLEAVAAVNGELAEALVGEDATEQVAIDRLMIELDGTPNKARLGANAILGVSLAVAKAAADFTSQPLYRYVGGTSARVLPVPMMNIINGGAHADNPIDFQEFMIMPVGAENIREAIRMGSEVFHTLKKELSAAGLSTGIGDEGGFAPALSSARDALDFILKSVEKAGYRVGEDIFLALDCASTEYFKGGKYELEGEGKSLSAAENVDYLAALCADYPIISIEDGCAEDDWEGWKLLTDRLGDKVQLVGDDLFVTNPVRLAEGIAKGCGNALLVKVNQIGTLTETLAAVDMATRARFNSVMSHRSGETEDATIADLAVATNCGQIKTGSLARSDRLAKYNQLIRIDEMLGETAEYAGRSILK</sequence>
<dbReference type="InterPro" id="IPR000941">
    <property type="entry name" value="Enolase"/>
</dbReference>
<dbReference type="Proteomes" id="UP000028826">
    <property type="component" value="Unassembled WGS sequence"/>
</dbReference>
<dbReference type="STRING" id="195105.CN97_11885"/>
<evidence type="ECO:0000256" key="2">
    <source>
        <dbReference type="ARBA" id="ARBA00009604"/>
    </source>
</evidence>
<feature type="binding site" evidence="14">
    <location>
        <position position="388"/>
    </location>
    <ligand>
        <name>substrate</name>
    </ligand>
</feature>
<dbReference type="InterPro" id="IPR020811">
    <property type="entry name" value="Enolase_N"/>
</dbReference>
<dbReference type="Gene3D" id="3.20.20.120">
    <property type="entry name" value="Enolase-like C-terminal domain"/>
    <property type="match status" value="1"/>
</dbReference>
<comment type="cofactor">
    <cofactor evidence="12">
        <name>Mg(2+)</name>
        <dbReference type="ChEBI" id="CHEBI:18420"/>
    </cofactor>
    <text evidence="12">Binds a second Mg(2+) ion via substrate during catalysis.</text>
</comment>
<feature type="active site" description="Proton donor" evidence="12 13">
    <location>
        <position position="205"/>
    </location>
</feature>
<dbReference type="InterPro" id="IPR020809">
    <property type="entry name" value="Enolase_CS"/>
</dbReference>
<dbReference type="UniPathway" id="UPA00109">
    <property type="reaction ID" value="UER00187"/>
</dbReference>
<evidence type="ECO:0000256" key="12">
    <source>
        <dbReference type="HAMAP-Rule" id="MF_00318"/>
    </source>
</evidence>
<comment type="similarity">
    <text evidence="2 12">Belongs to the enolase family.</text>
</comment>
<feature type="binding site" evidence="12">
    <location>
        <position position="163"/>
    </location>
    <ligand>
        <name>(2R)-2-phosphoglycerate</name>
        <dbReference type="ChEBI" id="CHEBI:58289"/>
    </ligand>
</feature>
<dbReference type="SMART" id="SM01192">
    <property type="entry name" value="Enolase_C"/>
    <property type="match status" value="1"/>
</dbReference>
<dbReference type="SFLD" id="SFLDS00001">
    <property type="entry name" value="Enolase"/>
    <property type="match status" value="1"/>
</dbReference>
<feature type="binding site" evidence="14">
    <location>
        <begin position="364"/>
        <end position="367"/>
    </location>
    <ligand>
        <name>substrate</name>
    </ligand>
</feature>
<dbReference type="EMBL" id="JGYG01000003">
    <property type="protein sequence ID" value="KFI30290.1"/>
    <property type="molecule type" value="Genomic_DNA"/>
</dbReference>
<dbReference type="GO" id="GO:0004634">
    <property type="term" value="F:phosphopyruvate hydratase activity"/>
    <property type="evidence" value="ECO:0007669"/>
    <property type="project" value="UniProtKB-UniRule"/>
</dbReference>
<keyword evidence="8 12" id="KW-0460">Magnesium</keyword>
<dbReference type="EC" id="4.2.1.11" evidence="3 12"/>
<feature type="binding site" evidence="12 15">
    <location>
        <position position="312"/>
    </location>
    <ligand>
        <name>Mg(2+)</name>
        <dbReference type="ChEBI" id="CHEBI:18420"/>
    </ligand>
</feature>
<comment type="catalytic activity">
    <reaction evidence="12">
        <text>(2R)-2-phosphoglycerate = phosphoenolpyruvate + H2O</text>
        <dbReference type="Rhea" id="RHEA:10164"/>
        <dbReference type="ChEBI" id="CHEBI:15377"/>
        <dbReference type="ChEBI" id="CHEBI:58289"/>
        <dbReference type="ChEBI" id="CHEBI:58702"/>
        <dbReference type="EC" id="4.2.1.11"/>
    </reaction>
</comment>
<gene>
    <name evidence="12 16" type="primary">eno</name>
    <name evidence="16" type="ORF">CN97_11885</name>
</gene>
<dbReference type="FunFam" id="3.20.20.120:FF:000001">
    <property type="entry name" value="Enolase"/>
    <property type="match status" value="1"/>
</dbReference>
<dbReference type="SMART" id="SM01193">
    <property type="entry name" value="Enolase_N"/>
    <property type="match status" value="1"/>
</dbReference>
<dbReference type="NCBIfam" id="TIGR01060">
    <property type="entry name" value="eno"/>
    <property type="match status" value="1"/>
</dbReference>
<dbReference type="PIRSF" id="PIRSF001400">
    <property type="entry name" value="Enolase"/>
    <property type="match status" value="1"/>
</dbReference>
<dbReference type="PANTHER" id="PTHR11902:SF1">
    <property type="entry name" value="ENOLASE"/>
    <property type="match status" value="1"/>
</dbReference>